<feature type="domain" description="BMC circularly permuted" evidence="3">
    <location>
        <begin position="114"/>
        <end position="215"/>
    </location>
</feature>
<dbReference type="CDD" id="cd07052">
    <property type="entry name" value="BMC_like_1_repeat2"/>
    <property type="match status" value="1"/>
</dbReference>
<dbReference type="RefSeq" id="WP_176230065.1">
    <property type="nucleotide sequence ID" value="NZ_BLSB01000114.1"/>
</dbReference>
<evidence type="ECO:0000256" key="2">
    <source>
        <dbReference type="ARBA" id="ARBA00024446"/>
    </source>
</evidence>
<sequence length="217" mass="24035">MVVGTDLPKFQLRTFVFIDRMQPQFAAFEGTMVHGEIPVEGMAELYLELAPGNEVFRIADIALKAVNVRPGEQFVEREFGFLELHSFSQEDVREAGRVILDRIGLTEKDRTKPYVASIQMITEVDPYQAQLINRFRRGSMLVAGETLFIFEVVPAAYIVLAANEAEKAASIKIIHVAPVGRFGRLFISGTEAECLAAQEACVQAITSLEGTPAKREG</sequence>
<proteinExistence type="predicted"/>
<dbReference type="InterPro" id="IPR000249">
    <property type="entry name" value="BMC_dom"/>
</dbReference>
<comment type="caution">
    <text evidence="4">The sequence shown here is derived from an EMBL/GenBank/DDBJ whole genome shotgun (WGS) entry which is preliminary data.</text>
</comment>
<protein>
    <recommendedName>
        <fullName evidence="3">BMC circularly permuted domain-containing protein</fullName>
    </recommendedName>
</protein>
<dbReference type="CDD" id="cd07051">
    <property type="entry name" value="BMC_like_1_repeat1"/>
    <property type="match status" value="1"/>
</dbReference>
<feature type="domain" description="BMC circularly permuted" evidence="3">
    <location>
        <begin position="11"/>
        <end position="113"/>
    </location>
</feature>
<dbReference type="InterPro" id="IPR044870">
    <property type="entry name" value="BMC_CP"/>
</dbReference>
<dbReference type="SMART" id="SM00877">
    <property type="entry name" value="BMC"/>
    <property type="match status" value="1"/>
</dbReference>
<dbReference type="SUPFAM" id="SSF143414">
    <property type="entry name" value="CcmK-like"/>
    <property type="match status" value="1"/>
</dbReference>
<name>A0A6V8QF28_9ACTN</name>
<reference evidence="4 5" key="1">
    <citation type="journal article" date="2020" name="Front. Microbiol.">
        <title>Single-cell genomics of novel Actinobacteria with the Wood-Ljungdahl pathway discovered in a serpentinizing system.</title>
        <authorList>
            <person name="Merino N."/>
            <person name="Kawai M."/>
            <person name="Boyd E.S."/>
            <person name="Colman D.R."/>
            <person name="McGlynn S.E."/>
            <person name="Nealson K.H."/>
            <person name="Kurokawa K."/>
            <person name="Hongoh Y."/>
        </authorList>
    </citation>
    <scope>NUCLEOTIDE SEQUENCE [LARGE SCALE GENOMIC DNA]</scope>
    <source>
        <strain evidence="4 5">S43</strain>
    </source>
</reference>
<dbReference type="InterPro" id="IPR037233">
    <property type="entry name" value="CcmK-like_sf"/>
</dbReference>
<dbReference type="EMBL" id="BLSB01000114">
    <property type="protein sequence ID" value="GFP35482.1"/>
    <property type="molecule type" value="Genomic_DNA"/>
</dbReference>
<evidence type="ECO:0000259" key="3">
    <source>
        <dbReference type="PROSITE" id="PS51931"/>
    </source>
</evidence>
<keyword evidence="2" id="KW-1283">Bacterial microcompartment</keyword>
<organism evidence="4 5">
    <name type="scientific">Candidatus Hakubella thermalkaliphila</name>
    <dbReference type="NCBI Taxonomy" id="2754717"/>
    <lineage>
        <taxon>Bacteria</taxon>
        <taxon>Bacillati</taxon>
        <taxon>Actinomycetota</taxon>
        <taxon>Actinomycetota incertae sedis</taxon>
        <taxon>Candidatus Hakubellales</taxon>
        <taxon>Candidatus Hakubellaceae</taxon>
        <taxon>Candidatus Hakubella</taxon>
    </lineage>
</organism>
<evidence type="ECO:0000256" key="1">
    <source>
        <dbReference type="ARBA" id="ARBA00024322"/>
    </source>
</evidence>
<dbReference type="PROSITE" id="PS51931">
    <property type="entry name" value="BMC_CP"/>
    <property type="match status" value="2"/>
</dbReference>
<gene>
    <name evidence="4" type="ORF">HKBW3S43_01273</name>
</gene>
<evidence type="ECO:0000313" key="5">
    <source>
        <dbReference type="Proteomes" id="UP000576480"/>
    </source>
</evidence>
<accession>A0A6V8QF28</accession>
<dbReference type="GO" id="GO:0031469">
    <property type="term" value="C:bacterial microcompartment"/>
    <property type="evidence" value="ECO:0007669"/>
    <property type="project" value="UniProtKB-SubCell"/>
</dbReference>
<dbReference type="AlphaFoldDB" id="A0A6V8QF28"/>
<dbReference type="Proteomes" id="UP000576480">
    <property type="component" value="Unassembled WGS sequence"/>
</dbReference>
<comment type="subcellular location">
    <subcellularLocation>
        <location evidence="1">Bacterial microcompartment</location>
    </subcellularLocation>
</comment>
<dbReference type="Gene3D" id="3.30.70.1710">
    <property type="match status" value="2"/>
</dbReference>
<evidence type="ECO:0000313" key="4">
    <source>
        <dbReference type="EMBL" id="GFP35482.1"/>
    </source>
</evidence>